<evidence type="ECO:0000256" key="1">
    <source>
        <dbReference type="SAM" id="MobiDB-lite"/>
    </source>
</evidence>
<reference evidence="2" key="1">
    <citation type="journal article" date="2019" name="Sci. Rep.">
        <title>Draft genome of Tanacetum cinerariifolium, the natural source of mosquito coil.</title>
        <authorList>
            <person name="Yamashiro T."/>
            <person name="Shiraishi A."/>
            <person name="Satake H."/>
            <person name="Nakayama K."/>
        </authorList>
    </citation>
    <scope>NUCLEOTIDE SEQUENCE</scope>
</reference>
<evidence type="ECO:0000313" key="2">
    <source>
        <dbReference type="EMBL" id="GEU71101.1"/>
    </source>
</evidence>
<dbReference type="PANTHER" id="PTHR48462:SF1">
    <property type="entry name" value="PROTEIN, PUTATIVE-RELATED"/>
    <property type="match status" value="1"/>
</dbReference>
<protein>
    <submittedName>
        <fullName evidence="2">Uncharacterized protein</fullName>
    </submittedName>
</protein>
<accession>A0A6L2MAU9</accession>
<proteinExistence type="predicted"/>
<dbReference type="PANTHER" id="PTHR48462">
    <property type="entry name" value="PROTEIN, PUTATIVE-RELATED"/>
    <property type="match status" value="1"/>
</dbReference>
<gene>
    <name evidence="2" type="ORF">Tci_043079</name>
</gene>
<sequence>MSHAALKIAGDKPAERPTTNKAEFMKAAERSTTDKVETAKKPSVRYAEMYRRTSKSEVETLKEEKDVVDGKLARILKSSKDLENIIESQKSEKIKEGVGYNVVPPPAADLYLSPKKYLSWTGLPEFIDDTVTDYSRPSPTVASTSSEDQNKDTSTSEEDHTSDWLRVVAIAGVFARDIYGDHAVSCDGVVGIKHRHNLERDTLIDICFRSVISAGKEVDIGLGGGLNKLLRSADMFLYSWDRDLDVYVDLKGSSPLTQTGMDDFMLGCAVIEAAQHNRAKCEVKCIDIGYCFPPSHSLLLGNWKRMQ</sequence>
<comment type="caution">
    <text evidence="2">The sequence shown here is derived from an EMBL/GenBank/DDBJ whole genome shotgun (WGS) entry which is preliminary data.</text>
</comment>
<feature type="region of interest" description="Disordered" evidence="1">
    <location>
        <begin position="134"/>
        <end position="159"/>
    </location>
</feature>
<organism evidence="2">
    <name type="scientific">Tanacetum cinerariifolium</name>
    <name type="common">Dalmatian daisy</name>
    <name type="synonym">Chrysanthemum cinerariifolium</name>
    <dbReference type="NCBI Taxonomy" id="118510"/>
    <lineage>
        <taxon>Eukaryota</taxon>
        <taxon>Viridiplantae</taxon>
        <taxon>Streptophyta</taxon>
        <taxon>Embryophyta</taxon>
        <taxon>Tracheophyta</taxon>
        <taxon>Spermatophyta</taxon>
        <taxon>Magnoliopsida</taxon>
        <taxon>eudicotyledons</taxon>
        <taxon>Gunneridae</taxon>
        <taxon>Pentapetalae</taxon>
        <taxon>asterids</taxon>
        <taxon>campanulids</taxon>
        <taxon>Asterales</taxon>
        <taxon>Asteraceae</taxon>
        <taxon>Asteroideae</taxon>
        <taxon>Anthemideae</taxon>
        <taxon>Anthemidinae</taxon>
        <taxon>Tanacetum</taxon>
    </lineage>
</organism>
<dbReference type="AlphaFoldDB" id="A0A6L2MAU9"/>
<name>A0A6L2MAU9_TANCI</name>
<feature type="compositionally biased region" description="Basic and acidic residues" evidence="1">
    <location>
        <begin position="23"/>
        <end position="40"/>
    </location>
</feature>
<feature type="region of interest" description="Disordered" evidence="1">
    <location>
        <begin position="1"/>
        <end position="41"/>
    </location>
</feature>
<dbReference type="EMBL" id="BKCJ010006243">
    <property type="protein sequence ID" value="GEU71101.1"/>
    <property type="molecule type" value="Genomic_DNA"/>
</dbReference>
<feature type="compositionally biased region" description="Polar residues" evidence="1">
    <location>
        <begin position="134"/>
        <end position="147"/>
    </location>
</feature>